<dbReference type="RefSeq" id="WP_036684990.1">
    <property type="nucleotide sequence ID" value="NZ_FYEP01000008.1"/>
</dbReference>
<name>A0A081P1S0_9BACL</name>
<dbReference type="OrthoDB" id="2626786at2"/>
<dbReference type="Proteomes" id="UP000028123">
    <property type="component" value="Unassembled WGS sequence"/>
</dbReference>
<dbReference type="EMBL" id="JNVM01000015">
    <property type="protein sequence ID" value="KEQ24643.1"/>
    <property type="molecule type" value="Genomic_DNA"/>
</dbReference>
<reference evidence="1 2" key="1">
    <citation type="submission" date="2014-06" db="EMBL/GenBank/DDBJ databases">
        <title>Draft genome sequence of Paenibacillus sp. MSt1.</title>
        <authorList>
            <person name="Aw Y.K."/>
            <person name="Ong K.S."/>
            <person name="Gan H.M."/>
            <person name="Lee S.M."/>
        </authorList>
    </citation>
    <scope>NUCLEOTIDE SEQUENCE [LARGE SCALE GENOMIC DNA]</scope>
    <source>
        <strain evidence="1 2">MSt1</strain>
    </source>
</reference>
<proteinExistence type="predicted"/>
<keyword evidence="2" id="KW-1185">Reference proteome</keyword>
<organism evidence="1 2">
    <name type="scientific">Paenibacillus tyrfis</name>
    <dbReference type="NCBI Taxonomy" id="1501230"/>
    <lineage>
        <taxon>Bacteria</taxon>
        <taxon>Bacillati</taxon>
        <taxon>Bacillota</taxon>
        <taxon>Bacilli</taxon>
        <taxon>Bacillales</taxon>
        <taxon>Paenibacillaceae</taxon>
        <taxon>Paenibacillus</taxon>
    </lineage>
</organism>
<dbReference type="AlphaFoldDB" id="A0A081P1S0"/>
<sequence length="75" mass="8504">MKVFVTIQNKEIPVFADNLNKKTLKLLKLALDKKVESGRRTLKKCLQTLISIEVIGCEAILHSFNEKDSLALSLY</sequence>
<protein>
    <submittedName>
        <fullName evidence="1">3-dehydroquinate dehydratase</fullName>
    </submittedName>
</protein>
<evidence type="ECO:0000313" key="1">
    <source>
        <dbReference type="EMBL" id="KEQ24643.1"/>
    </source>
</evidence>
<accession>A0A081P1S0</accession>
<evidence type="ECO:0000313" key="2">
    <source>
        <dbReference type="Proteomes" id="UP000028123"/>
    </source>
</evidence>
<dbReference type="eggNOG" id="ENOG50345FB">
    <property type="taxonomic scope" value="Bacteria"/>
</dbReference>
<comment type="caution">
    <text evidence="1">The sequence shown here is derived from an EMBL/GenBank/DDBJ whole genome shotgun (WGS) entry which is preliminary data.</text>
</comment>
<gene>
    <name evidence="1" type="ORF">ET33_07840</name>
</gene>